<dbReference type="NCBIfam" id="TIGR01845">
    <property type="entry name" value="outer_NodT"/>
    <property type="match status" value="1"/>
</dbReference>
<comment type="subcellular location">
    <subcellularLocation>
        <location evidence="2">Cell outer membrane</location>
        <topology evidence="2">Lipid-anchor</topology>
    </subcellularLocation>
</comment>
<reference evidence="3 4" key="1">
    <citation type="submission" date="2019-03" db="EMBL/GenBank/DDBJ databases">
        <title>Freshwater and sediment microbial communities from various areas in North America, analyzing microbe dynamics in response to fracking.</title>
        <authorList>
            <person name="Lamendella R."/>
        </authorList>
    </citation>
    <scope>NUCLEOTIDE SEQUENCE [LARGE SCALE GENOMIC DNA]</scope>
    <source>
        <strain evidence="3 4">74A</strain>
    </source>
</reference>
<keyword evidence="2 3" id="KW-0449">Lipoprotein</keyword>
<keyword evidence="2" id="KW-0472">Membrane</keyword>
<protein>
    <submittedName>
        <fullName evidence="3">NodT family efflux transporter outer membrane factor (OMF) lipoprotein</fullName>
    </submittedName>
</protein>
<evidence type="ECO:0000256" key="2">
    <source>
        <dbReference type="RuleBase" id="RU362097"/>
    </source>
</evidence>
<dbReference type="InterPro" id="IPR003423">
    <property type="entry name" value="OMP_efflux"/>
</dbReference>
<keyword evidence="2" id="KW-0812">Transmembrane</keyword>
<dbReference type="InterPro" id="IPR010131">
    <property type="entry name" value="MdtP/NodT-like"/>
</dbReference>
<keyword evidence="2" id="KW-0564">Palmitate</keyword>
<dbReference type="PANTHER" id="PTHR30203">
    <property type="entry name" value="OUTER MEMBRANE CATION EFFLUX PROTEIN"/>
    <property type="match status" value="1"/>
</dbReference>
<dbReference type="AlphaFoldDB" id="A0A4R2F7N4"/>
<name>A0A4R2F7N4_9GAMM</name>
<keyword evidence="4" id="KW-1185">Reference proteome</keyword>
<dbReference type="OrthoDB" id="9770517at2"/>
<dbReference type="Pfam" id="PF02321">
    <property type="entry name" value="OEP"/>
    <property type="match status" value="2"/>
</dbReference>
<proteinExistence type="inferred from homology"/>
<dbReference type="GO" id="GO:0009279">
    <property type="term" value="C:cell outer membrane"/>
    <property type="evidence" value="ECO:0007669"/>
    <property type="project" value="UniProtKB-SubCell"/>
</dbReference>
<dbReference type="RefSeq" id="WP_133039253.1">
    <property type="nucleotide sequence ID" value="NZ_SLWF01000016.1"/>
</dbReference>
<dbReference type="GO" id="GO:0015562">
    <property type="term" value="F:efflux transmembrane transporter activity"/>
    <property type="evidence" value="ECO:0007669"/>
    <property type="project" value="InterPro"/>
</dbReference>
<accession>A0A4R2F7N4</accession>
<evidence type="ECO:0000313" key="3">
    <source>
        <dbReference type="EMBL" id="TCN83040.1"/>
    </source>
</evidence>
<dbReference type="SUPFAM" id="SSF56954">
    <property type="entry name" value="Outer membrane efflux proteins (OEP)"/>
    <property type="match status" value="1"/>
</dbReference>
<dbReference type="Gene3D" id="1.20.1600.10">
    <property type="entry name" value="Outer membrane efflux proteins (OEP)"/>
    <property type="match status" value="1"/>
</dbReference>
<dbReference type="EMBL" id="SLWF01000016">
    <property type="protein sequence ID" value="TCN83040.1"/>
    <property type="molecule type" value="Genomic_DNA"/>
</dbReference>
<gene>
    <name evidence="3" type="ORF">EDC91_11619</name>
</gene>
<dbReference type="PROSITE" id="PS51257">
    <property type="entry name" value="PROKAR_LIPOPROTEIN"/>
    <property type="match status" value="1"/>
</dbReference>
<comment type="caution">
    <text evidence="3">The sequence shown here is derived from an EMBL/GenBank/DDBJ whole genome shotgun (WGS) entry which is preliminary data.</text>
</comment>
<dbReference type="Proteomes" id="UP000294832">
    <property type="component" value="Unassembled WGS sequence"/>
</dbReference>
<comment type="similarity">
    <text evidence="1 2">Belongs to the outer membrane factor (OMF) (TC 1.B.17) family.</text>
</comment>
<organism evidence="3 4">
    <name type="scientific">Shewanella fodinae</name>
    <dbReference type="NCBI Taxonomy" id="552357"/>
    <lineage>
        <taxon>Bacteria</taxon>
        <taxon>Pseudomonadati</taxon>
        <taxon>Pseudomonadota</taxon>
        <taxon>Gammaproteobacteria</taxon>
        <taxon>Alteromonadales</taxon>
        <taxon>Shewanellaceae</taxon>
        <taxon>Shewanella</taxon>
    </lineage>
</organism>
<dbReference type="Gene3D" id="2.20.200.10">
    <property type="entry name" value="Outer membrane efflux proteins (OEP)"/>
    <property type="match status" value="1"/>
</dbReference>
<sequence length="462" mass="50726">MKHKNIFRISAIALSIGALGGCGMFTRSNFQAPEVIIPTSWQQTSVNQQVSLDPWWQKFNTPELNQLITEVLNTNNDLALATLTLQKARLQAGLTRTDMWPQLSANGSASKSKPLDGGDSSSSYQANLSVSYEVDLWGKVSADVDAASWNAMASAEDRESTAQSLVATTASLYWQIGYLKQRIALSQNSIDYAKQTLQLTQNQYAAGAVSKLNVLEAQRNLAGQESSHSELLQQLTEAQNAMAILFNRPPEQLPLQIAKLPEGAVPQIAAGIPADLLVRRPDVKAALYSLRAALASKDATFASYFPSLSLTGSVGDSSNELKELLRNPIGTLGAELTLPFLQWQQMKINNKIADVDYQTAVVTYRKTLYQAFEDVNNAISARRQYAYQGEKLQLQYDAAAAAEKIYESQYRHGAIAVQNWLDAQETRRSAEESLLQNHYNQLTAQATLYQALGGSEVAPEKN</sequence>
<evidence type="ECO:0000313" key="4">
    <source>
        <dbReference type="Proteomes" id="UP000294832"/>
    </source>
</evidence>
<evidence type="ECO:0000256" key="1">
    <source>
        <dbReference type="ARBA" id="ARBA00007613"/>
    </source>
</evidence>
<dbReference type="PANTHER" id="PTHR30203:SF32">
    <property type="entry name" value="CATION EFFLUX SYSTEM PROTEIN CUSC"/>
    <property type="match status" value="1"/>
</dbReference>
<keyword evidence="2" id="KW-1134">Transmembrane beta strand</keyword>